<dbReference type="Gene3D" id="1.20.120.1760">
    <property type="match status" value="1"/>
</dbReference>
<feature type="transmembrane region" description="Helical" evidence="3">
    <location>
        <begin position="263"/>
        <end position="280"/>
    </location>
</feature>
<dbReference type="GO" id="GO:0016020">
    <property type="term" value="C:membrane"/>
    <property type="evidence" value="ECO:0007669"/>
    <property type="project" value="InterPro"/>
</dbReference>
<dbReference type="InterPro" id="IPR043130">
    <property type="entry name" value="CDP-OH_PTrfase_TM_dom"/>
</dbReference>
<gene>
    <name evidence="4" type="ORF">HN018_00885</name>
</gene>
<feature type="transmembrane region" description="Helical" evidence="3">
    <location>
        <begin position="128"/>
        <end position="149"/>
    </location>
</feature>
<evidence type="ECO:0000256" key="1">
    <source>
        <dbReference type="ARBA" id="ARBA00022679"/>
    </source>
</evidence>
<evidence type="ECO:0000313" key="4">
    <source>
        <dbReference type="EMBL" id="QKE88797.1"/>
    </source>
</evidence>
<comment type="similarity">
    <text evidence="2">Belongs to the CDP-alcohol phosphatidyltransferase class-I family.</text>
</comment>
<protein>
    <submittedName>
        <fullName evidence="4">CDP-alcohol phosphatidyltransferase family protein</fullName>
    </submittedName>
</protein>
<dbReference type="GO" id="GO:0008654">
    <property type="term" value="P:phospholipid biosynthetic process"/>
    <property type="evidence" value="ECO:0007669"/>
    <property type="project" value="InterPro"/>
</dbReference>
<keyword evidence="1 2" id="KW-0808">Transferase</keyword>
<keyword evidence="3" id="KW-0472">Membrane</keyword>
<name>A0A6M8HFQ2_9PROT</name>
<dbReference type="InterPro" id="IPR048254">
    <property type="entry name" value="CDP_ALCOHOL_P_TRANSF_CS"/>
</dbReference>
<dbReference type="PROSITE" id="PS00379">
    <property type="entry name" value="CDP_ALCOHOL_P_TRANSF"/>
    <property type="match status" value="1"/>
</dbReference>
<evidence type="ECO:0000313" key="5">
    <source>
        <dbReference type="Proteomes" id="UP000500767"/>
    </source>
</evidence>
<keyword evidence="3" id="KW-0812">Transmembrane</keyword>
<dbReference type="AlphaFoldDB" id="A0A6M8HFQ2"/>
<feature type="transmembrane region" description="Helical" evidence="3">
    <location>
        <begin position="38"/>
        <end position="59"/>
    </location>
</feature>
<feature type="transmembrane region" description="Helical" evidence="3">
    <location>
        <begin position="236"/>
        <end position="257"/>
    </location>
</feature>
<dbReference type="EMBL" id="CP053708">
    <property type="protein sequence ID" value="QKE88797.1"/>
    <property type="molecule type" value="Genomic_DNA"/>
</dbReference>
<organism evidence="4 5">
    <name type="scientific">Lichenicola cladoniae</name>
    <dbReference type="NCBI Taxonomy" id="1484109"/>
    <lineage>
        <taxon>Bacteria</taxon>
        <taxon>Pseudomonadati</taxon>
        <taxon>Pseudomonadota</taxon>
        <taxon>Alphaproteobacteria</taxon>
        <taxon>Acetobacterales</taxon>
        <taxon>Acetobacteraceae</taxon>
        <taxon>Lichenicola</taxon>
    </lineage>
</organism>
<evidence type="ECO:0000256" key="3">
    <source>
        <dbReference type="SAM" id="Phobius"/>
    </source>
</evidence>
<feature type="transmembrane region" description="Helical" evidence="3">
    <location>
        <begin position="104"/>
        <end position="122"/>
    </location>
</feature>
<keyword evidence="3" id="KW-1133">Transmembrane helix</keyword>
<sequence>MDSAEPIRRNSEIEDPTNLYCVHPISNRLTPLFARIGIVPNAVSITGMVFGVGSGFAYYRYQDTWFAIAGFVLMFAWHVMDGVDGQLARLTGAQSPFGKVLDGICDYVTFTSVYIGLALALAPQHGSWVWALVLVAGLFHAIQAAVYEVQRQEYNFWGRAQKSAEFRLVSGPPPGSGRSPVLEHIANRLHSIYLNVQLLPLGFNAAFRTKLDDALRSRQGHDASIRQIYRQVFAPAVRTWSVMSANYRTLAIFVFSIIGRPMYYFYFEIFGLTLVMCILLKRQRLLYTRFFKRLEATS</sequence>
<accession>A0A6M8HFQ2</accession>
<reference evidence="4 5" key="1">
    <citation type="journal article" date="2014" name="World J. Microbiol. Biotechnol.">
        <title>Biodiversity and physiological characteristics of Antarctic and Arctic lichens-associated bacteria.</title>
        <authorList>
            <person name="Lee Y.M."/>
            <person name="Kim E.H."/>
            <person name="Lee H.K."/>
            <person name="Hong S.G."/>
        </authorList>
    </citation>
    <scope>NUCLEOTIDE SEQUENCE [LARGE SCALE GENOMIC DNA]</scope>
    <source>
        <strain evidence="4 5">PAMC 26569</strain>
    </source>
</reference>
<keyword evidence="5" id="KW-1185">Reference proteome</keyword>
<dbReference type="Proteomes" id="UP000500767">
    <property type="component" value="Chromosome"/>
</dbReference>
<dbReference type="Pfam" id="PF01066">
    <property type="entry name" value="CDP-OH_P_transf"/>
    <property type="match status" value="1"/>
</dbReference>
<dbReference type="InterPro" id="IPR000462">
    <property type="entry name" value="CDP-OH_P_trans"/>
</dbReference>
<dbReference type="KEGG" id="lck:HN018_00885"/>
<dbReference type="RefSeq" id="WP_171832759.1">
    <property type="nucleotide sequence ID" value="NZ_CP053708.1"/>
</dbReference>
<proteinExistence type="inferred from homology"/>
<dbReference type="GO" id="GO:0016780">
    <property type="term" value="F:phosphotransferase activity, for other substituted phosphate groups"/>
    <property type="evidence" value="ECO:0007669"/>
    <property type="project" value="InterPro"/>
</dbReference>
<feature type="transmembrane region" description="Helical" evidence="3">
    <location>
        <begin position="65"/>
        <end position="83"/>
    </location>
</feature>
<evidence type="ECO:0000256" key="2">
    <source>
        <dbReference type="RuleBase" id="RU003750"/>
    </source>
</evidence>